<protein>
    <submittedName>
        <fullName evidence="1">Uncharacterized protein</fullName>
    </submittedName>
</protein>
<sequence length="106" mass="11424">MEIVLEVPDKDAARVLELIRGIKKVRVVAVQAAPLTPTAINFLSGLQEAVENVKRHQRGEIELQSWESLYAELEAESVADDLPGKAIAAPSGSVAAPVKQNREVPS</sequence>
<comment type="caution">
    <text evidence="1">The sequence shown here is derived from an EMBL/GenBank/DDBJ whole genome shotgun (WGS) entry which is preliminary data.</text>
</comment>
<reference evidence="1 2" key="1">
    <citation type="submission" date="2020-03" db="EMBL/GenBank/DDBJ databases">
        <title>Genomic Encyclopedia of Type Strains, Phase IV (KMG-V): Genome sequencing to study the core and pangenomes of soil and plant-associated prokaryotes.</title>
        <authorList>
            <person name="Whitman W."/>
        </authorList>
    </citation>
    <scope>NUCLEOTIDE SEQUENCE [LARGE SCALE GENOMIC DNA]</scope>
    <source>
        <strain evidence="1 2">1B</strain>
    </source>
</reference>
<proteinExistence type="predicted"/>
<dbReference type="Proteomes" id="UP000717634">
    <property type="component" value="Unassembled WGS sequence"/>
</dbReference>
<evidence type="ECO:0000313" key="2">
    <source>
        <dbReference type="Proteomes" id="UP000717634"/>
    </source>
</evidence>
<name>A0ABX1HMT6_9BACT</name>
<organism evidence="1 2">
    <name type="scientific">Hymenobacter artigasi</name>
    <dbReference type="NCBI Taxonomy" id="2719616"/>
    <lineage>
        <taxon>Bacteria</taxon>
        <taxon>Pseudomonadati</taxon>
        <taxon>Bacteroidota</taxon>
        <taxon>Cytophagia</taxon>
        <taxon>Cytophagales</taxon>
        <taxon>Hymenobacteraceae</taxon>
        <taxon>Hymenobacter</taxon>
    </lineage>
</organism>
<evidence type="ECO:0000313" key="1">
    <source>
        <dbReference type="EMBL" id="NKI91120.1"/>
    </source>
</evidence>
<dbReference type="RefSeq" id="WP_168674691.1">
    <property type="nucleotide sequence ID" value="NZ_JAAVTK010000013.1"/>
</dbReference>
<accession>A0ABX1HMT6</accession>
<gene>
    <name evidence="1" type="ORF">HBN54_003732</name>
</gene>
<dbReference type="EMBL" id="JAAVTK010000013">
    <property type="protein sequence ID" value="NKI91120.1"/>
    <property type="molecule type" value="Genomic_DNA"/>
</dbReference>
<keyword evidence="2" id="KW-1185">Reference proteome</keyword>